<comment type="caution">
    <text evidence="1">The sequence shown here is derived from an EMBL/GenBank/DDBJ whole genome shotgun (WGS) entry which is preliminary data.</text>
</comment>
<proteinExistence type="predicted"/>
<accession>A0ABV0YDZ2</accession>
<evidence type="ECO:0000313" key="1">
    <source>
        <dbReference type="EMBL" id="MEQ2291926.1"/>
    </source>
</evidence>
<sequence>MPSAHRDSCVWADNTINGKHFINSPKTPKRFTLQSSTHSCKLIVASYIVASDRSEASIVFSEDVLFIIATSGYLLCVSTTTKNIWLSSGPAQSMWILPWFFQPVP</sequence>
<dbReference type="EMBL" id="JAHRIP010029568">
    <property type="protein sequence ID" value="MEQ2291926.1"/>
    <property type="molecule type" value="Genomic_DNA"/>
</dbReference>
<dbReference type="Proteomes" id="UP001469553">
    <property type="component" value="Unassembled WGS sequence"/>
</dbReference>
<evidence type="ECO:0000313" key="2">
    <source>
        <dbReference type="Proteomes" id="UP001469553"/>
    </source>
</evidence>
<organism evidence="1 2">
    <name type="scientific">Ameca splendens</name>
    <dbReference type="NCBI Taxonomy" id="208324"/>
    <lineage>
        <taxon>Eukaryota</taxon>
        <taxon>Metazoa</taxon>
        <taxon>Chordata</taxon>
        <taxon>Craniata</taxon>
        <taxon>Vertebrata</taxon>
        <taxon>Euteleostomi</taxon>
        <taxon>Actinopterygii</taxon>
        <taxon>Neopterygii</taxon>
        <taxon>Teleostei</taxon>
        <taxon>Neoteleostei</taxon>
        <taxon>Acanthomorphata</taxon>
        <taxon>Ovalentaria</taxon>
        <taxon>Atherinomorphae</taxon>
        <taxon>Cyprinodontiformes</taxon>
        <taxon>Goodeidae</taxon>
        <taxon>Ameca</taxon>
    </lineage>
</organism>
<keyword evidence="2" id="KW-1185">Reference proteome</keyword>
<gene>
    <name evidence="1" type="ORF">AMECASPLE_017813</name>
</gene>
<reference evidence="1 2" key="1">
    <citation type="submission" date="2021-06" db="EMBL/GenBank/DDBJ databases">
        <authorList>
            <person name="Palmer J.M."/>
        </authorList>
    </citation>
    <scope>NUCLEOTIDE SEQUENCE [LARGE SCALE GENOMIC DNA]</scope>
    <source>
        <strain evidence="1 2">AS_MEX2019</strain>
        <tissue evidence="1">Muscle</tissue>
    </source>
</reference>
<name>A0ABV0YDZ2_9TELE</name>
<protein>
    <submittedName>
        <fullName evidence="1">Uncharacterized protein</fullName>
    </submittedName>
</protein>